<proteinExistence type="predicted"/>
<evidence type="ECO:0000313" key="6">
    <source>
        <dbReference type="EMBL" id="AZN72165.1"/>
    </source>
</evidence>
<evidence type="ECO:0000256" key="2">
    <source>
        <dbReference type="ARBA" id="ARBA00011901"/>
    </source>
</evidence>
<dbReference type="KEGG" id="abaw:D5400_13550"/>
<dbReference type="InterPro" id="IPR002508">
    <property type="entry name" value="MurNAc-LAA_cat"/>
</dbReference>
<evidence type="ECO:0000259" key="5">
    <source>
        <dbReference type="SMART" id="SM00646"/>
    </source>
</evidence>
<evidence type="ECO:0000313" key="7">
    <source>
        <dbReference type="Proteomes" id="UP000268192"/>
    </source>
</evidence>
<dbReference type="EC" id="3.5.1.28" evidence="2"/>
<reference evidence="6 7" key="1">
    <citation type="submission" date="2018-09" db="EMBL/GenBank/DDBJ databases">
        <title>Marinorhizobium profundi gen. nov., sp. nov., isolated from a deep-sea sediment sample from the New Britain Trench and proposal of Marinorhizobiaceae fam. nov. in the order Rhizobiales of the class Alphaproteobacteria.</title>
        <authorList>
            <person name="Cao J."/>
        </authorList>
    </citation>
    <scope>NUCLEOTIDE SEQUENCE [LARGE SCALE GENOMIC DNA]</scope>
    <source>
        <strain evidence="6 7">WS11</strain>
    </source>
</reference>
<evidence type="ECO:0000256" key="4">
    <source>
        <dbReference type="SAM" id="SignalP"/>
    </source>
</evidence>
<dbReference type="Gene3D" id="3.40.630.40">
    <property type="entry name" value="Zn-dependent exopeptidases"/>
    <property type="match status" value="1"/>
</dbReference>
<feature type="signal peptide" evidence="4">
    <location>
        <begin position="1"/>
        <end position="25"/>
    </location>
</feature>
<dbReference type="PANTHER" id="PTHR30404:SF0">
    <property type="entry name" value="N-ACETYLMURAMOYL-L-ALANINE AMIDASE AMIC"/>
    <property type="match status" value="1"/>
</dbReference>
<dbReference type="SUPFAM" id="SSF53187">
    <property type="entry name" value="Zn-dependent exopeptidases"/>
    <property type="match status" value="1"/>
</dbReference>
<dbReference type="GO" id="GO:0008745">
    <property type="term" value="F:N-acetylmuramoyl-L-alanine amidase activity"/>
    <property type="evidence" value="ECO:0007669"/>
    <property type="project" value="UniProtKB-EC"/>
</dbReference>
<organism evidence="6 7">
    <name type="scientific">Georhizobium profundi</name>
    <dbReference type="NCBI Taxonomy" id="2341112"/>
    <lineage>
        <taxon>Bacteria</taxon>
        <taxon>Pseudomonadati</taxon>
        <taxon>Pseudomonadota</taxon>
        <taxon>Alphaproteobacteria</taxon>
        <taxon>Hyphomicrobiales</taxon>
        <taxon>Rhizobiaceae</taxon>
        <taxon>Georhizobium</taxon>
    </lineage>
</organism>
<dbReference type="CDD" id="cd02696">
    <property type="entry name" value="MurNAc-LAA"/>
    <property type="match status" value="1"/>
</dbReference>
<feature type="chain" id="PRO_5018542756" description="N-acetylmuramoyl-L-alanine amidase" evidence="4">
    <location>
        <begin position="26"/>
        <end position="412"/>
    </location>
</feature>
<keyword evidence="7" id="KW-1185">Reference proteome</keyword>
<keyword evidence="4" id="KW-0732">Signal</keyword>
<name>A0A3Q8XR21_9HYPH</name>
<dbReference type="AlphaFoldDB" id="A0A3Q8XR21"/>
<dbReference type="EMBL" id="CP032509">
    <property type="protein sequence ID" value="AZN72165.1"/>
    <property type="molecule type" value="Genomic_DNA"/>
</dbReference>
<protein>
    <recommendedName>
        <fullName evidence="2">N-acetylmuramoyl-L-alanine amidase</fullName>
        <ecNumber evidence="2">3.5.1.28</ecNumber>
    </recommendedName>
</protein>
<dbReference type="InterPro" id="IPR021731">
    <property type="entry name" value="AMIN_dom"/>
</dbReference>
<dbReference type="GO" id="GO:0030288">
    <property type="term" value="C:outer membrane-bounded periplasmic space"/>
    <property type="evidence" value="ECO:0007669"/>
    <property type="project" value="TreeGrafter"/>
</dbReference>
<dbReference type="GO" id="GO:0009253">
    <property type="term" value="P:peptidoglycan catabolic process"/>
    <property type="evidence" value="ECO:0007669"/>
    <property type="project" value="InterPro"/>
</dbReference>
<dbReference type="Pfam" id="PF01520">
    <property type="entry name" value="Amidase_3"/>
    <property type="match status" value="1"/>
</dbReference>
<dbReference type="OrthoDB" id="9806267at2"/>
<keyword evidence="3" id="KW-0378">Hydrolase</keyword>
<gene>
    <name evidence="6" type="ORF">D5400_13550</name>
</gene>
<feature type="domain" description="MurNAc-LAA" evidence="5">
    <location>
        <begin position="245"/>
        <end position="399"/>
    </location>
</feature>
<sequence length="412" mass="44785">MTRSFLRVMAAILACLTILSLPAAAQERAAGSRHLAFGARIAGDELRTRVVVDFETEPQFEVHYLNDPKRVIIDLPETVFAFDEDALPPRGLFEMIRYGAMGPGRSRMVFTAIGPVELENAMVEPREDGRGHRFVFDAVATSDEAFASNVRGQQWRQAGGPTGAQSGMQGVTVGEGAGEARPFTIVLDPGHGGIDAGAKGRAGTDEKDVTLAFAKAVAAALETSDDIRVVLTRDDDRFIALGERVRIARQHSADLMMSIHADSIRLPEIRGATVYTLSDRASDAMAADLARRENRVDELAGVATGSEDEDVVDILLDLTRRETQVFSVGLARSVLDRMRGEIRLINNPHRFAGFSVLRAPDVPSLLVELGYLSNAEDEKLLIDEEWRAKTAGLLADAIKSFRAQVFAAAKDL</sequence>
<dbReference type="RefSeq" id="WP_126010484.1">
    <property type="nucleotide sequence ID" value="NZ_CP032509.1"/>
</dbReference>
<dbReference type="InterPro" id="IPR050695">
    <property type="entry name" value="N-acetylmuramoyl_amidase_3"/>
</dbReference>
<evidence type="ECO:0000256" key="3">
    <source>
        <dbReference type="ARBA" id="ARBA00022801"/>
    </source>
</evidence>
<dbReference type="PANTHER" id="PTHR30404">
    <property type="entry name" value="N-ACETYLMURAMOYL-L-ALANINE AMIDASE"/>
    <property type="match status" value="1"/>
</dbReference>
<dbReference type="Gene3D" id="2.60.40.3500">
    <property type="match status" value="1"/>
</dbReference>
<dbReference type="Proteomes" id="UP000268192">
    <property type="component" value="Chromosome"/>
</dbReference>
<evidence type="ECO:0000256" key="1">
    <source>
        <dbReference type="ARBA" id="ARBA00001561"/>
    </source>
</evidence>
<dbReference type="Pfam" id="PF11741">
    <property type="entry name" value="AMIN"/>
    <property type="match status" value="1"/>
</dbReference>
<comment type="catalytic activity">
    <reaction evidence="1">
        <text>Hydrolyzes the link between N-acetylmuramoyl residues and L-amino acid residues in certain cell-wall glycopeptides.</text>
        <dbReference type="EC" id="3.5.1.28"/>
    </reaction>
</comment>
<dbReference type="SMART" id="SM00646">
    <property type="entry name" value="Ami_3"/>
    <property type="match status" value="1"/>
</dbReference>
<accession>A0A3Q8XR21</accession>